<name>A0A075MTM3_9ARCH</name>
<keyword evidence="3" id="KW-1185">Reference proteome</keyword>
<evidence type="ECO:0000313" key="2">
    <source>
        <dbReference type="EMBL" id="AIF84478.1"/>
    </source>
</evidence>
<dbReference type="HOGENOM" id="CLU_1381450_0_0_2"/>
<organism evidence="2 3">
    <name type="scientific">Candidatus Nitrososphaera evergladensis SR1</name>
    <dbReference type="NCBI Taxonomy" id="1459636"/>
    <lineage>
        <taxon>Archaea</taxon>
        <taxon>Nitrososphaerota</taxon>
        <taxon>Nitrososphaeria</taxon>
        <taxon>Nitrososphaerales</taxon>
        <taxon>Nitrososphaeraceae</taxon>
        <taxon>Nitrososphaera</taxon>
    </lineage>
</organism>
<dbReference type="OrthoDB" id="378537at2157"/>
<reference evidence="2 3" key="1">
    <citation type="journal article" date="2014" name="PLoS ONE">
        <title>Genome Sequence of Candidatus Nitrososphaera evergladensis from Group I.1b Enriched from Everglades Soil Reveals Novel Genomic Features of the Ammonia-Oxidizing Archaea.</title>
        <authorList>
            <person name="Zhalnina K.V."/>
            <person name="Dias R."/>
            <person name="Leonard M.T."/>
            <person name="Dorr de Quadros P."/>
            <person name="Camargo F.A."/>
            <person name="Drew J.C."/>
            <person name="Farmerie W.G."/>
            <person name="Daroub S.H."/>
            <person name="Triplett E.W."/>
        </authorList>
    </citation>
    <scope>NUCLEOTIDE SEQUENCE [LARGE SCALE GENOMIC DNA]</scope>
    <source>
        <strain evidence="2 3">SR1</strain>
    </source>
</reference>
<proteinExistence type="predicted"/>
<feature type="transmembrane region" description="Helical" evidence="1">
    <location>
        <begin position="20"/>
        <end position="42"/>
    </location>
</feature>
<evidence type="ECO:0000313" key="3">
    <source>
        <dbReference type="Proteomes" id="UP000028194"/>
    </source>
</evidence>
<keyword evidence="1" id="KW-1133">Transmembrane helix</keyword>
<accession>A0A075MTM3</accession>
<feature type="transmembrane region" description="Helical" evidence="1">
    <location>
        <begin position="77"/>
        <end position="97"/>
    </location>
</feature>
<dbReference type="KEGG" id="nev:NTE_02428"/>
<feature type="transmembrane region" description="Helical" evidence="1">
    <location>
        <begin position="109"/>
        <end position="130"/>
    </location>
</feature>
<dbReference type="EMBL" id="CP007174">
    <property type="protein sequence ID" value="AIF84478.1"/>
    <property type="molecule type" value="Genomic_DNA"/>
</dbReference>
<dbReference type="Proteomes" id="UP000028194">
    <property type="component" value="Chromosome"/>
</dbReference>
<gene>
    <name evidence="2" type="ORF">NTE_02428</name>
</gene>
<protein>
    <submittedName>
        <fullName evidence="2">Uncharacterized protein</fullName>
    </submittedName>
</protein>
<sequence>MVAAQDKNTVVSLQKNRGLAVAGAGAASGLIGSLAISALILLAERVAGLPVGTFYLMLVSAMSQAQDYNTLAIVQGLLLHMLAGTALGLVISAPFAVSKKAYISLGRFAPAYGLAAGVLVWAALFLPVTYGTMMPLLQSLDGQSVISQRVPIGTLFSIAVSDMLAMMDRIIYTALAFNMLFGLVTLMLTRAFAEAIIGR</sequence>
<keyword evidence="1" id="KW-0472">Membrane</keyword>
<dbReference type="RefSeq" id="WP_148701046.1">
    <property type="nucleotide sequence ID" value="NZ_CP007174.1"/>
</dbReference>
<keyword evidence="1" id="KW-0812">Transmembrane</keyword>
<feature type="transmembrane region" description="Helical" evidence="1">
    <location>
        <begin position="170"/>
        <end position="193"/>
    </location>
</feature>
<dbReference type="STRING" id="1459636.NTE_02428"/>
<evidence type="ECO:0000256" key="1">
    <source>
        <dbReference type="SAM" id="Phobius"/>
    </source>
</evidence>
<dbReference type="GeneID" id="41598137"/>
<dbReference type="AlphaFoldDB" id="A0A075MTM3"/>